<reference evidence="5" key="1">
    <citation type="submission" date="2024-06" db="EMBL/GenBank/DDBJ databases">
        <title>Multi-omics analyses provide insights into the biosynthesis of the anticancer antibiotic pleurotin in Hohenbuehelia grisea.</title>
        <authorList>
            <person name="Weaver J.A."/>
            <person name="Alberti F."/>
        </authorList>
    </citation>
    <scope>NUCLEOTIDE SEQUENCE [LARGE SCALE GENOMIC DNA]</scope>
    <source>
        <strain evidence="5">T-177</strain>
    </source>
</reference>
<dbReference type="SUPFAM" id="SSF49329">
    <property type="entry name" value="Cu,Zn superoxide dismutase-like"/>
    <property type="match status" value="1"/>
</dbReference>
<dbReference type="EC" id="1.15.1.1" evidence="1"/>
<dbReference type="InterPro" id="IPR018152">
    <property type="entry name" value="SOD_Cu/Zn_BS"/>
</dbReference>
<dbReference type="CDD" id="cd00305">
    <property type="entry name" value="Cu-Zn_Superoxide_Dismutase"/>
    <property type="match status" value="1"/>
</dbReference>
<dbReference type="EMBL" id="JASNQZ010000014">
    <property type="protein sequence ID" value="KAL0948398.1"/>
    <property type="molecule type" value="Genomic_DNA"/>
</dbReference>
<evidence type="ECO:0000259" key="3">
    <source>
        <dbReference type="Pfam" id="PF00080"/>
    </source>
</evidence>
<feature type="signal peptide" evidence="2">
    <location>
        <begin position="1"/>
        <end position="19"/>
    </location>
</feature>
<comment type="catalytic activity">
    <reaction evidence="1">
        <text>2 superoxide + 2 H(+) = H2O2 + O2</text>
        <dbReference type="Rhea" id="RHEA:20696"/>
        <dbReference type="ChEBI" id="CHEBI:15378"/>
        <dbReference type="ChEBI" id="CHEBI:15379"/>
        <dbReference type="ChEBI" id="CHEBI:16240"/>
        <dbReference type="ChEBI" id="CHEBI:18421"/>
        <dbReference type="EC" id="1.15.1.1"/>
    </reaction>
</comment>
<sequence>MKFFTTIALLAAAATQCAAHPTIDEALDNLVKRGGASRDWLELATVDLSKTPQDANSPIVGKVTFLQFHPKAPVYVTGVIKGLDPNTKRGLHVHTTSNFTEGCMSTGTHFNPFNKKHGARKDVERHVGDLGNIVTDETGTARFFFKDRLLSLVGENKITSRSLVLHSGTDDLGRGGFEDSLTTGHAGGRFACGKIVPVE</sequence>
<accession>A0ABR3IYQ0</accession>
<dbReference type="PRINTS" id="PR00068">
    <property type="entry name" value="CUZNDISMTASE"/>
</dbReference>
<feature type="domain" description="Superoxide dismutase copper/zinc binding" evidence="3">
    <location>
        <begin position="60"/>
        <end position="195"/>
    </location>
</feature>
<organism evidence="4 5">
    <name type="scientific">Hohenbuehelia grisea</name>
    <dbReference type="NCBI Taxonomy" id="104357"/>
    <lineage>
        <taxon>Eukaryota</taxon>
        <taxon>Fungi</taxon>
        <taxon>Dikarya</taxon>
        <taxon>Basidiomycota</taxon>
        <taxon>Agaricomycotina</taxon>
        <taxon>Agaricomycetes</taxon>
        <taxon>Agaricomycetidae</taxon>
        <taxon>Agaricales</taxon>
        <taxon>Pleurotineae</taxon>
        <taxon>Pleurotaceae</taxon>
        <taxon>Hohenbuehelia</taxon>
    </lineage>
</organism>
<dbReference type="PANTHER" id="PTHR10003">
    <property type="entry name" value="SUPEROXIDE DISMUTASE CU-ZN -RELATED"/>
    <property type="match status" value="1"/>
</dbReference>
<keyword evidence="1" id="KW-0479">Metal-binding</keyword>
<keyword evidence="5" id="KW-1185">Reference proteome</keyword>
<dbReference type="InterPro" id="IPR001424">
    <property type="entry name" value="SOD_Cu_Zn_dom"/>
</dbReference>
<comment type="cofactor">
    <cofactor evidence="1">
        <name>Zn(2+)</name>
        <dbReference type="ChEBI" id="CHEBI:29105"/>
    </cofactor>
    <text evidence="1">Binds 1 zinc ion per subunit.</text>
</comment>
<dbReference type="Pfam" id="PF00080">
    <property type="entry name" value="Sod_Cu"/>
    <property type="match status" value="1"/>
</dbReference>
<comment type="cofactor">
    <cofactor evidence="1">
        <name>Cu cation</name>
        <dbReference type="ChEBI" id="CHEBI:23378"/>
    </cofactor>
    <text evidence="1">Binds 1 copper ion per subunit.</text>
</comment>
<dbReference type="Gene3D" id="2.60.40.200">
    <property type="entry name" value="Superoxide dismutase, copper/zinc binding domain"/>
    <property type="match status" value="1"/>
</dbReference>
<dbReference type="InterPro" id="IPR024134">
    <property type="entry name" value="SOD_Cu/Zn_/chaperone"/>
</dbReference>
<dbReference type="Proteomes" id="UP001556367">
    <property type="component" value="Unassembled WGS sequence"/>
</dbReference>
<proteinExistence type="inferred from homology"/>
<protein>
    <recommendedName>
        <fullName evidence="1">Superoxide dismutase [Cu-Zn]</fullName>
        <ecNumber evidence="1">1.15.1.1</ecNumber>
    </recommendedName>
</protein>
<keyword evidence="2" id="KW-0732">Signal</keyword>
<keyword evidence="1" id="KW-0186">Copper</keyword>
<keyword evidence="1" id="KW-0560">Oxidoreductase</keyword>
<comment type="function">
    <text evidence="1">Destroys radicals which are normally produced within the cells and which are toxic to biological systems.</text>
</comment>
<name>A0ABR3IYQ0_9AGAR</name>
<evidence type="ECO:0000313" key="4">
    <source>
        <dbReference type="EMBL" id="KAL0948398.1"/>
    </source>
</evidence>
<evidence type="ECO:0000256" key="1">
    <source>
        <dbReference type="RuleBase" id="RU000393"/>
    </source>
</evidence>
<dbReference type="PROSITE" id="PS00332">
    <property type="entry name" value="SOD_CU_ZN_2"/>
    <property type="match status" value="1"/>
</dbReference>
<gene>
    <name evidence="4" type="ORF">HGRIS_010980</name>
</gene>
<dbReference type="InterPro" id="IPR036423">
    <property type="entry name" value="SOD-like_Cu/Zn_dom_sf"/>
</dbReference>
<comment type="similarity">
    <text evidence="1">Belongs to the Cu-Zn superoxide dismutase family.</text>
</comment>
<keyword evidence="1" id="KW-0862">Zinc</keyword>
<feature type="chain" id="PRO_5045601170" description="Superoxide dismutase [Cu-Zn]" evidence="2">
    <location>
        <begin position="20"/>
        <end position="199"/>
    </location>
</feature>
<evidence type="ECO:0000256" key="2">
    <source>
        <dbReference type="SAM" id="SignalP"/>
    </source>
</evidence>
<evidence type="ECO:0000313" key="5">
    <source>
        <dbReference type="Proteomes" id="UP001556367"/>
    </source>
</evidence>
<comment type="caution">
    <text evidence="4">The sequence shown here is derived from an EMBL/GenBank/DDBJ whole genome shotgun (WGS) entry which is preliminary data.</text>
</comment>